<reference evidence="3 4" key="1">
    <citation type="submission" date="2024-10" db="EMBL/GenBank/DDBJ databases">
        <title>Updated reference genomes for cyclostephanoid diatoms.</title>
        <authorList>
            <person name="Roberts W.R."/>
            <person name="Alverson A.J."/>
        </authorList>
    </citation>
    <scope>NUCLEOTIDE SEQUENCE [LARGE SCALE GENOMIC DNA]</scope>
    <source>
        <strain evidence="3 4">AJA232-27</strain>
    </source>
</reference>
<dbReference type="InterPro" id="IPR000192">
    <property type="entry name" value="Aminotrans_V_dom"/>
</dbReference>
<evidence type="ECO:0000259" key="2">
    <source>
        <dbReference type="Pfam" id="PF00266"/>
    </source>
</evidence>
<keyword evidence="4" id="KW-1185">Reference proteome</keyword>
<dbReference type="PANTHER" id="PTHR43586:SF21">
    <property type="entry name" value="PYRIDOXAL PHOSPHATE (PLP)-DEPENDENT ASPARTATE AMINOTRANSFERASE SUPERFAMILY"/>
    <property type="match status" value="1"/>
</dbReference>
<accession>A0ABD3LYQ0</accession>
<dbReference type="Gene3D" id="3.30.470.20">
    <property type="entry name" value="ATP-grasp fold, B domain"/>
    <property type="match status" value="1"/>
</dbReference>
<evidence type="ECO:0000313" key="3">
    <source>
        <dbReference type="EMBL" id="KAL3756874.1"/>
    </source>
</evidence>
<evidence type="ECO:0000313" key="4">
    <source>
        <dbReference type="Proteomes" id="UP001530293"/>
    </source>
</evidence>
<dbReference type="Gene3D" id="3.40.640.10">
    <property type="entry name" value="Type I PLP-dependent aspartate aminotransferase-like (Major domain)"/>
    <property type="match status" value="1"/>
</dbReference>
<dbReference type="InterPro" id="IPR015424">
    <property type="entry name" value="PyrdxlP-dep_Trfase"/>
</dbReference>
<proteinExistence type="predicted"/>
<dbReference type="SUPFAM" id="SSF53383">
    <property type="entry name" value="PLP-dependent transferases"/>
    <property type="match status" value="1"/>
</dbReference>
<dbReference type="Gene3D" id="3.90.1150.10">
    <property type="entry name" value="Aspartate Aminotransferase, domain 1"/>
    <property type="match status" value="1"/>
</dbReference>
<feature type="region of interest" description="Disordered" evidence="1">
    <location>
        <begin position="1202"/>
        <end position="1221"/>
    </location>
</feature>
<comment type="caution">
    <text evidence="3">The sequence shown here is derived from an EMBL/GenBank/DDBJ whole genome shotgun (WGS) entry which is preliminary data.</text>
</comment>
<dbReference type="Proteomes" id="UP001530293">
    <property type="component" value="Unassembled WGS sequence"/>
</dbReference>
<name>A0ABD3LYQ0_9STRA</name>
<dbReference type="PANTHER" id="PTHR43586">
    <property type="entry name" value="CYSTEINE DESULFURASE"/>
    <property type="match status" value="1"/>
</dbReference>
<feature type="domain" description="Aminotransferase class V" evidence="2">
    <location>
        <begin position="947"/>
        <end position="1180"/>
    </location>
</feature>
<gene>
    <name evidence="3" type="ORF">ACHAWU_007715</name>
</gene>
<dbReference type="InterPro" id="IPR004344">
    <property type="entry name" value="TTL/TTLL_fam"/>
</dbReference>
<sequence length="1370" mass="149340">MMGGDDSGSGGGGENINHCYIVTGRAAHGRIGRLFQKLIKENAADIDNVDVKAEAPDESSGNISKRSWIDKSPYAATKDIINNTINNGNDVEHQQQQLVGNQDYASSISTTTTTTKTNERIAFLWENAPQYNTRAIRDTVSCYSHLPFGILLDDKWALARLLGGKNGGSANNAINAVNDNYEKRGGGDDGDDALNDPNLATLESHCFRGIEFVKFAKRVGLMPTSTKSGVSTSRQKQAILASAITSGTTTASIATVPIVAEGEEWHVPRYQFEDLILPSSSSSSTPSSSILPTQLPLPPPPSPTNLWVIKDAMSNGAGGIWIVDETNVHDFVLTEDAQHQNDADDINEGVNNVNGNNHGHCNKTIATASRSSNISSTTTSSPKSSILLHPTHRYVAQRYAWPPTLYNGRKCHVRVYALITCTGEAFIHRRAFLHVANELFAFAGDLHRGGGGDECDGERSGKKVFHPSVHITNCCANSHDASKFAGEICADLERMSQPSDDTAHNIDVCDVNMSPSPPDPVPLGEYLPSISASVAALAQYFLPFLRGGEANGGFEYLGLDFVLSSVEEAGDFDDCNQRNCVKMLLKVNTGNGACAPEIDMSLHSTETTVTRKRRRPVAYLLEVNAPPSQDTATGLQHAEDMHDEVITDLLRLWVLPNVEPSWLSNRWSSRSGTSTFHVDNDDVDHRSCGGWRCVYPLKPTTATTGTNDTTEKAIKSEMILPSKAAIINRIRWALFEKKAMKEYELMCNSDVVCSKNDENDDNNNDSDGGYDGSNTSNDCADDVTINGSGGGISSHSIKDHSGSNKSSNINCEQYQLSMTSSSPNDLNQFVTFARSLFPYFAYKPSSNRHAQSEDAHHCTISGNTCGIFFESGGGSQVPKVVQNAMVRSMSHRDRSVVGTRLQIEARLALTSLLVRRDKSFTNINAMNARQLRKPQLCQEEGISFDSQMIIMGTNASCLLAEIARRMHESGVIGQGDEIIISSENHLANVTPWLKIARSVGASIKWWTVTGATTDGSKVDHHGHCGQSSCILSDLVTGRTKVVAVSHVSNILGLERDISSICDYVHQITKGKGQVVVDGVAAAPHLLKTDPTSKEQIPDWYVVSLHKLFGPHLGCLVCKRSVVQMLHPGGTVCGAEPTAVAALLPDEILARSWELGTMNYEACCGATALYNYFVTIGSKASELFGNNGIECVSDGLGMTYSSQPTNQITSESSNDHHGEDEMKLPSSRAAVPYSFYVNVAGIYIHHVENRLLYHLLGYLQSCAPLVRIIQDVGVMKVTIDSEHTAKQNLNPRRVPIVCFLHANIASHRIVEHCRYNEVVCRACKFLSTDRLWNELGIESDVEVVRFSLAHYNTLEEIDQSIQILETLVGWN</sequence>
<evidence type="ECO:0000256" key="1">
    <source>
        <dbReference type="SAM" id="MobiDB-lite"/>
    </source>
</evidence>
<dbReference type="InterPro" id="IPR015421">
    <property type="entry name" value="PyrdxlP-dep_Trfase_major"/>
</dbReference>
<protein>
    <recommendedName>
        <fullName evidence="2">Aminotransferase class V domain-containing protein</fullName>
    </recommendedName>
</protein>
<dbReference type="EMBL" id="JALLBG020000287">
    <property type="protein sequence ID" value="KAL3756874.1"/>
    <property type="molecule type" value="Genomic_DNA"/>
</dbReference>
<dbReference type="InterPro" id="IPR015422">
    <property type="entry name" value="PyrdxlP-dep_Trfase_small"/>
</dbReference>
<feature type="compositionally biased region" description="Basic and acidic residues" evidence="1">
    <location>
        <begin position="1212"/>
        <end position="1221"/>
    </location>
</feature>
<feature type="compositionally biased region" description="Polar residues" evidence="1">
    <location>
        <begin position="1202"/>
        <end position="1211"/>
    </location>
</feature>
<dbReference type="Pfam" id="PF00266">
    <property type="entry name" value="Aminotran_5"/>
    <property type="match status" value="1"/>
</dbReference>
<dbReference type="Pfam" id="PF03133">
    <property type="entry name" value="TTL"/>
    <property type="match status" value="1"/>
</dbReference>
<organism evidence="3 4">
    <name type="scientific">Discostella pseudostelligera</name>
    <dbReference type="NCBI Taxonomy" id="259834"/>
    <lineage>
        <taxon>Eukaryota</taxon>
        <taxon>Sar</taxon>
        <taxon>Stramenopiles</taxon>
        <taxon>Ochrophyta</taxon>
        <taxon>Bacillariophyta</taxon>
        <taxon>Coscinodiscophyceae</taxon>
        <taxon>Thalassiosirophycidae</taxon>
        <taxon>Stephanodiscales</taxon>
        <taxon>Stephanodiscaceae</taxon>
        <taxon>Discostella</taxon>
    </lineage>
</organism>